<evidence type="ECO:0000256" key="2">
    <source>
        <dbReference type="ARBA" id="ARBA00004496"/>
    </source>
</evidence>
<dbReference type="FunFam" id="3.30.540.30:FF:000002">
    <property type="entry name" value="Dipeptidyl peptidase 3"/>
    <property type="match status" value="1"/>
</dbReference>
<dbReference type="GO" id="GO:0046872">
    <property type="term" value="F:metal ion binding"/>
    <property type="evidence" value="ECO:0007669"/>
    <property type="project" value="UniProtKB-KW"/>
</dbReference>
<gene>
    <name evidence="18" type="ORF">AGOS_AER229C</name>
</gene>
<dbReference type="EMBL" id="AE016818">
    <property type="protein sequence ID" value="AAS52910.1"/>
    <property type="molecule type" value="Genomic_DNA"/>
</dbReference>
<evidence type="ECO:0000256" key="16">
    <source>
        <dbReference type="PIRSR" id="PIRSR007828-1"/>
    </source>
</evidence>
<keyword evidence="19" id="KW-1185">Reference proteome</keyword>
<keyword evidence="6 15" id="KW-0031">Aminopeptidase</keyword>
<evidence type="ECO:0000256" key="5">
    <source>
        <dbReference type="ARBA" id="ARBA00014713"/>
    </source>
</evidence>
<dbReference type="STRING" id="284811.Q756M5"/>
<name>Q756M5_EREGS</name>
<keyword evidence="8 15" id="KW-0645">Protease</keyword>
<organism evidence="18 19">
    <name type="scientific">Eremothecium gossypii (strain ATCC 10895 / CBS 109.51 / FGSC 9923 / NRRL Y-1056)</name>
    <name type="common">Yeast</name>
    <name type="synonym">Ashbya gossypii</name>
    <dbReference type="NCBI Taxonomy" id="284811"/>
    <lineage>
        <taxon>Eukaryota</taxon>
        <taxon>Fungi</taxon>
        <taxon>Dikarya</taxon>
        <taxon>Ascomycota</taxon>
        <taxon>Saccharomycotina</taxon>
        <taxon>Saccharomycetes</taxon>
        <taxon>Saccharomycetales</taxon>
        <taxon>Saccharomycetaceae</taxon>
        <taxon>Eremothecium</taxon>
    </lineage>
</organism>
<dbReference type="eggNOG" id="KOG3675">
    <property type="taxonomic scope" value="Eukaryota"/>
</dbReference>
<keyword evidence="12 15" id="KW-0482">Metalloprotease</keyword>
<evidence type="ECO:0000256" key="7">
    <source>
        <dbReference type="ARBA" id="ARBA00022490"/>
    </source>
</evidence>
<evidence type="ECO:0000256" key="12">
    <source>
        <dbReference type="ARBA" id="ARBA00023049"/>
    </source>
</evidence>
<sequence length="719" mass="81713">MLQSIFKRVSIHSRNTFSILRTMATTNNQLSQLYLAERNAPVIMLSARKFFEQLTQKEKLYAHYLVKAAHCGSRVVLRQVSHESESIFDMLLSIHKVMAGRYHESEENTLFLEYTSQFLSNLGNFNSFGDTKFIPRCTQGHFFSLLKQAGLDKKAKPATNGCPFKTYKELVEIGVYAVDAKSAMLGFPDLGHTTAYYFNCVSKADMQLLQKEVFAALDIMPENIRVKKGDDGNFVILVASAKKKVAENYPTGPVKLSNGRTVKFQFGDHNREMKMIAGYLKKAKEYAANDTQRKMMEEYIKHFTTGDMKAHKESQKLWVKDLAPVVETDTGFIETYRDPAGIIGEYESLVAVRNKEQTKKFAEMVAAAEKFLSLLPWGPEYEKPVFQAPDFTSLEVLAFTGSGIPSGINIPNYDDVRQNVGFKNVSLGNVVSAPIKDQNPTFLSDTDGEIFNKYYIDAYEVQVGIHELLGHGSGKLLSELPDGSFNFDIKNPPLGVDGKPVSTYYAKGETWASKFGPLAGPFEECRAEVISMYLYTNRELLSIFGFTTKEEQDKIIYTSYLVMIRSGLMALDFWDPATKNWGQAHMQARFSILKTFLEYSPNKELLKLTYSQSDFDDLKIELRADLIETAGHESMKDYLRHLHIYKATGDFENGSKYFVDRSTVTPELAKFRDVVRKKKLPRRQFIQANSVLNTKGQVLLREYKSNFEGMIESFVEREY</sequence>
<evidence type="ECO:0000256" key="14">
    <source>
        <dbReference type="ARBA" id="ARBA00032119"/>
    </source>
</evidence>
<dbReference type="EC" id="3.4.14.4" evidence="4 15"/>
<evidence type="ECO:0000256" key="17">
    <source>
        <dbReference type="PIRSR" id="PIRSR007828-2"/>
    </source>
</evidence>
<dbReference type="OMA" id="QRYWIRD"/>
<protein>
    <recommendedName>
        <fullName evidence="5 15">Dipeptidyl peptidase 3</fullName>
        <ecNumber evidence="4 15">3.4.14.4</ecNumber>
    </recommendedName>
    <alternativeName>
        <fullName evidence="13 15">Dipeptidyl aminopeptidase III</fullName>
    </alternativeName>
    <alternativeName>
        <fullName evidence="14 15">Dipeptidyl peptidase III</fullName>
    </alternativeName>
</protein>
<dbReference type="PIRSF" id="PIRSF007828">
    <property type="entry name" value="Dipeptidyl-peptidase_III"/>
    <property type="match status" value="1"/>
</dbReference>
<dbReference type="Gene3D" id="3.30.540.30">
    <property type="match status" value="3"/>
</dbReference>
<comment type="catalytic activity">
    <reaction evidence="1 15">
        <text>Release of an N-terminal dipeptide from a peptide comprising four or more residues, with broad specificity. Also acts on dipeptidyl 2-naphthylamides.</text>
        <dbReference type="EC" id="3.4.14.4"/>
    </reaction>
</comment>
<evidence type="ECO:0000256" key="6">
    <source>
        <dbReference type="ARBA" id="ARBA00022438"/>
    </source>
</evidence>
<dbReference type="GO" id="GO:0008235">
    <property type="term" value="F:metalloexopeptidase activity"/>
    <property type="evidence" value="ECO:0007669"/>
    <property type="project" value="InterPro"/>
</dbReference>
<dbReference type="InterPro" id="IPR005317">
    <property type="entry name" value="Dipeptidyl-peptase3"/>
</dbReference>
<evidence type="ECO:0000256" key="1">
    <source>
        <dbReference type="ARBA" id="ARBA00001336"/>
    </source>
</evidence>
<dbReference type="OrthoDB" id="4694525at2759"/>
<dbReference type="PANTHER" id="PTHR23422:SF11">
    <property type="entry name" value="DIPEPTIDYL PEPTIDASE 3"/>
    <property type="match status" value="1"/>
</dbReference>
<feature type="binding site" evidence="17">
    <location>
        <position position="524"/>
    </location>
    <ligand>
        <name>Zn(2+)</name>
        <dbReference type="ChEBI" id="CHEBI:29105"/>
        <note>catalytic</note>
    </ligand>
</feature>
<dbReference type="PANTHER" id="PTHR23422">
    <property type="entry name" value="DIPEPTIDYL PEPTIDASE III-RELATED"/>
    <property type="match status" value="1"/>
</dbReference>
<evidence type="ECO:0000256" key="11">
    <source>
        <dbReference type="ARBA" id="ARBA00022833"/>
    </source>
</evidence>
<dbReference type="GO" id="GO:0004177">
    <property type="term" value="F:aminopeptidase activity"/>
    <property type="evidence" value="ECO:0007669"/>
    <property type="project" value="UniProtKB-KW"/>
</dbReference>
<dbReference type="FunFam" id="3.30.540.30:FF:000001">
    <property type="entry name" value="Dipeptidyl peptidase 3"/>
    <property type="match status" value="1"/>
</dbReference>
<dbReference type="AlphaFoldDB" id="Q756M5"/>
<proteinExistence type="inferred from homology"/>
<dbReference type="InParanoid" id="Q756M5"/>
<dbReference type="InterPro" id="IPR039461">
    <property type="entry name" value="Peptidase_M49"/>
</dbReference>
<comment type="similarity">
    <text evidence="3 15">Belongs to the peptidase M49 family.</text>
</comment>
<evidence type="ECO:0000256" key="3">
    <source>
        <dbReference type="ARBA" id="ARBA00010200"/>
    </source>
</evidence>
<keyword evidence="9 15" id="KW-0479">Metal-binding</keyword>
<evidence type="ECO:0000313" key="18">
    <source>
        <dbReference type="EMBL" id="AAS52910.1"/>
    </source>
</evidence>
<evidence type="ECO:0000256" key="9">
    <source>
        <dbReference type="ARBA" id="ARBA00022723"/>
    </source>
</evidence>
<dbReference type="RefSeq" id="NP_985086.1">
    <property type="nucleotide sequence ID" value="NM_210440.1"/>
</dbReference>
<evidence type="ECO:0000256" key="13">
    <source>
        <dbReference type="ARBA" id="ARBA00031288"/>
    </source>
</evidence>
<dbReference type="Proteomes" id="UP000000591">
    <property type="component" value="Chromosome V"/>
</dbReference>
<feature type="binding site" evidence="17">
    <location>
        <position position="466"/>
    </location>
    <ligand>
        <name>Zn(2+)</name>
        <dbReference type="ChEBI" id="CHEBI:29105"/>
        <note>catalytic</note>
    </ligand>
</feature>
<dbReference type="GeneID" id="4621296"/>
<dbReference type="Pfam" id="PF03571">
    <property type="entry name" value="Peptidase_M49"/>
    <property type="match status" value="1"/>
</dbReference>
<dbReference type="HOGENOM" id="CLU_011977_1_0_1"/>
<feature type="binding site" evidence="17">
    <location>
        <position position="471"/>
    </location>
    <ligand>
        <name>Zn(2+)</name>
        <dbReference type="ChEBI" id="CHEBI:29105"/>
        <note>catalytic</note>
    </ligand>
</feature>
<feature type="active site" evidence="16">
    <location>
        <position position="467"/>
    </location>
</feature>
<keyword evidence="7 15" id="KW-0963">Cytoplasm</keyword>
<dbReference type="FunCoup" id="Q756M5">
    <property type="interactions" value="654"/>
</dbReference>
<dbReference type="GO" id="GO:0008239">
    <property type="term" value="F:dipeptidyl-peptidase activity"/>
    <property type="evidence" value="ECO:0000318"/>
    <property type="project" value="GO_Central"/>
</dbReference>
<evidence type="ECO:0000256" key="15">
    <source>
        <dbReference type="PIRNR" id="PIRNR007828"/>
    </source>
</evidence>
<keyword evidence="11 15" id="KW-0862">Zinc</keyword>
<comment type="subcellular location">
    <subcellularLocation>
        <location evidence="2">Cytoplasm</location>
    </subcellularLocation>
</comment>
<dbReference type="GO" id="GO:0005737">
    <property type="term" value="C:cytoplasm"/>
    <property type="evidence" value="ECO:0000318"/>
    <property type="project" value="GO_Central"/>
</dbReference>
<dbReference type="MEROPS" id="M49.004"/>
<dbReference type="GO" id="GO:0006508">
    <property type="term" value="P:proteolysis"/>
    <property type="evidence" value="ECO:0007669"/>
    <property type="project" value="UniProtKB-KW"/>
</dbReference>
<comment type="cofactor">
    <cofactor evidence="15 17">
        <name>Zn(2+)</name>
        <dbReference type="ChEBI" id="CHEBI:29105"/>
    </cofactor>
    <text evidence="15 17">Binds 1 zinc ion per subunit.</text>
</comment>
<evidence type="ECO:0000256" key="10">
    <source>
        <dbReference type="ARBA" id="ARBA00022801"/>
    </source>
</evidence>
<reference evidence="18 19" key="1">
    <citation type="journal article" date="2004" name="Science">
        <title>The Ashbya gossypii genome as a tool for mapping the ancient Saccharomyces cerevisiae genome.</title>
        <authorList>
            <person name="Dietrich F.S."/>
            <person name="Voegeli S."/>
            <person name="Brachat S."/>
            <person name="Lerch A."/>
            <person name="Gates K."/>
            <person name="Steiner S."/>
            <person name="Mohr C."/>
            <person name="Pohlmann R."/>
            <person name="Luedi P."/>
            <person name="Choi S."/>
            <person name="Wing R.A."/>
            <person name="Flavier A."/>
            <person name="Gaffney T.D."/>
            <person name="Philippsen P."/>
        </authorList>
    </citation>
    <scope>NUCLEOTIDE SEQUENCE [LARGE SCALE GENOMIC DNA]</scope>
    <source>
        <strain evidence="19">ATCC 10895 / CBS 109.51 / FGSC 9923 / NRRL Y-1056</strain>
    </source>
</reference>
<keyword evidence="10 15" id="KW-0378">Hydrolase</keyword>
<accession>Q756M5</accession>
<dbReference type="KEGG" id="ago:AGOS_AER229C"/>
<evidence type="ECO:0000256" key="4">
    <source>
        <dbReference type="ARBA" id="ARBA00012063"/>
    </source>
</evidence>
<evidence type="ECO:0000313" key="19">
    <source>
        <dbReference type="Proteomes" id="UP000000591"/>
    </source>
</evidence>
<reference evidence="19" key="2">
    <citation type="journal article" date="2013" name="G3 (Bethesda)">
        <title>Genomes of Ashbya fungi isolated from insects reveal four mating-type loci, numerous translocations, lack of transposons, and distinct gene duplications.</title>
        <authorList>
            <person name="Dietrich F.S."/>
            <person name="Voegeli S."/>
            <person name="Kuo S."/>
            <person name="Philippsen P."/>
        </authorList>
    </citation>
    <scope>GENOME REANNOTATION</scope>
    <source>
        <strain evidence="19">ATCC 10895 / CBS 109.51 / FGSC 9923 / NRRL Y-1056</strain>
    </source>
</reference>
<evidence type="ECO:0000256" key="8">
    <source>
        <dbReference type="ARBA" id="ARBA00022670"/>
    </source>
</evidence>